<evidence type="ECO:0000256" key="1">
    <source>
        <dbReference type="SAM" id="Phobius"/>
    </source>
</evidence>
<reference evidence="2" key="1">
    <citation type="submission" date="2019-03" db="EMBL/GenBank/DDBJ databases">
        <title>Complete genome sequence of enteropathogenic Citrobacter rodentium strain DBS100.</title>
        <authorList>
            <person name="Popov G."/>
            <person name="Fiebig A."/>
            <person name="Shideler S."/>
            <person name="Coombes B."/>
            <person name="Savchenko A."/>
        </authorList>
    </citation>
    <scope>NUCLEOTIDE SEQUENCE</scope>
    <source>
        <strain evidence="2">DBS100</strain>
    </source>
</reference>
<proteinExistence type="predicted"/>
<dbReference type="AlphaFoldDB" id="A0A482PPQ2"/>
<dbReference type="RefSeq" id="WP_012907071.1">
    <property type="nucleotide sequence ID" value="NZ_CAJTBI010000062.1"/>
</dbReference>
<organism evidence="2">
    <name type="scientific">Citrobacter rodentium</name>
    <dbReference type="NCBI Taxonomy" id="67825"/>
    <lineage>
        <taxon>Bacteria</taxon>
        <taxon>Pseudomonadati</taxon>
        <taxon>Pseudomonadota</taxon>
        <taxon>Gammaproteobacteria</taxon>
        <taxon>Enterobacterales</taxon>
        <taxon>Enterobacteriaceae</taxon>
        <taxon>Citrobacter</taxon>
    </lineage>
</organism>
<keyword evidence="1" id="KW-0472">Membrane</keyword>
<feature type="transmembrane region" description="Helical" evidence="1">
    <location>
        <begin position="7"/>
        <end position="25"/>
    </location>
</feature>
<keyword evidence="1" id="KW-1133">Transmembrane helix</keyword>
<sequence length="162" mass="18869">MYYSQRTLLRILTVFLLLVSALFWLQALKKYADYQPDVGDFLCTTKTISNIVPKGITVTGDIVIDFKMQRITLQYDVRQQSNKHTMFYRDIYLKDLRRVGDDLFTFAVASVTTFPNDNAGNLFSYFRLLHPDAKNELRIQPIGEKTYLFSLNRQIYNVCIAS</sequence>
<name>A0A482PPQ2_CITRO</name>
<accession>A0A482PPQ2</accession>
<keyword evidence="1" id="KW-0812">Transmembrane</keyword>
<evidence type="ECO:0000313" key="2">
    <source>
        <dbReference type="EMBL" id="QBY29384.1"/>
    </source>
</evidence>
<dbReference type="OMA" id="ECCLNAS"/>
<gene>
    <name evidence="2" type="ORF">E2R62_11280</name>
</gene>
<protein>
    <submittedName>
        <fullName evidence="2">Uncharacterized protein</fullName>
    </submittedName>
</protein>
<dbReference type="EMBL" id="CP038008">
    <property type="protein sequence ID" value="QBY29384.1"/>
    <property type="molecule type" value="Genomic_DNA"/>
</dbReference>